<dbReference type="Gene3D" id="1.25.40.10">
    <property type="entry name" value="Tetratricopeptide repeat domain"/>
    <property type="match status" value="2"/>
</dbReference>
<dbReference type="InterPro" id="IPR011990">
    <property type="entry name" value="TPR-like_helical_dom_sf"/>
</dbReference>
<dbReference type="PANTHER" id="PTHR14485">
    <property type="entry name" value="TETRATRICOPEPTIDE REPEAT PROTEIN 23"/>
    <property type="match status" value="1"/>
</dbReference>
<evidence type="ECO:0000313" key="2">
    <source>
        <dbReference type="Proteomes" id="UP000008225"/>
    </source>
</evidence>
<name>A0A5F4W0K5_CALJA</name>
<dbReference type="PANTHER" id="PTHR14485:SF3">
    <property type="entry name" value="TETRATRICOPEPTIDE REPEAT PROTEIN 23"/>
    <property type="match status" value="1"/>
</dbReference>
<evidence type="ECO:0000313" key="1">
    <source>
        <dbReference type="Ensembl" id="ENSCJAP00000071379.2"/>
    </source>
</evidence>
<organism evidence="1 2">
    <name type="scientific">Callithrix jacchus</name>
    <name type="common">White-tufted-ear marmoset</name>
    <name type="synonym">Simia Jacchus</name>
    <dbReference type="NCBI Taxonomy" id="9483"/>
    <lineage>
        <taxon>Eukaryota</taxon>
        <taxon>Metazoa</taxon>
        <taxon>Chordata</taxon>
        <taxon>Craniata</taxon>
        <taxon>Vertebrata</taxon>
        <taxon>Euteleostomi</taxon>
        <taxon>Mammalia</taxon>
        <taxon>Eutheria</taxon>
        <taxon>Euarchontoglires</taxon>
        <taxon>Primates</taxon>
        <taxon>Haplorrhini</taxon>
        <taxon>Platyrrhini</taxon>
        <taxon>Cebidae</taxon>
        <taxon>Callitrichinae</taxon>
        <taxon>Callithrix</taxon>
        <taxon>Callithrix</taxon>
    </lineage>
</organism>
<dbReference type="Ensembl" id="ENSCJAT00000108846.2">
    <property type="protein sequence ID" value="ENSCJAP00000071379.2"/>
    <property type="gene ID" value="ENSCJAG00000016950.5"/>
</dbReference>
<gene>
    <name evidence="1" type="primary">TTC23</name>
</gene>
<accession>A0A5F4W0K5</accession>
<dbReference type="Proteomes" id="UP000008225">
    <property type="component" value="Chromosome 6"/>
</dbReference>
<protein>
    <submittedName>
        <fullName evidence="1">Tetratricopeptide repeat domain 23</fullName>
    </submittedName>
</protein>
<dbReference type="InterPro" id="IPR019734">
    <property type="entry name" value="TPR_rpt"/>
</dbReference>
<dbReference type="InterPro" id="IPR042621">
    <property type="entry name" value="TTC23/TTC23L"/>
</dbReference>
<keyword evidence="2" id="KW-1185">Reference proteome</keyword>
<dbReference type="SMART" id="SM00028">
    <property type="entry name" value="TPR"/>
    <property type="match status" value="3"/>
</dbReference>
<dbReference type="SUPFAM" id="SSF48452">
    <property type="entry name" value="TPR-like"/>
    <property type="match status" value="1"/>
</dbReference>
<reference evidence="1" key="2">
    <citation type="submission" date="2025-08" db="UniProtKB">
        <authorList>
            <consortium name="Ensembl"/>
        </authorList>
    </citation>
    <scope>IDENTIFICATION</scope>
</reference>
<sequence length="432" mass="48378">MQESQEMHVSNHLDEVVAAVSITQREKVQSKLPRAALFQPPREKLHLCEEKAKSYSRSHEYKQAVHELVRCVALTRICYGDSHWKLAEAHVNLAQGYLQLKGLSLQAKQHAEKAKQILASSIVPPYNDSTDVFKFSVELFHTMGRALLSLQNFKKASENLMKAKRLSKELLQCGRIIKEEWIEIEARIRLSFAQMYQGQKKSKEALPHYQAALEYVEISKGEKSLECVPVLRELAGVEQALGLHDASINHFLQVSYKVLATKAVLDPVLSIDTNVAEQYFQESMAHLKDSEGIGRTKFLSTQDEFCHFLQMTGQKERATSILRESLEAKVGVFGDFSPEVAETYRLLGGADLAQGNHSGAHKKLKKCLQIQTFLYGPQDKKTLATQQAMGILSTAPEIAVKPRQASKGKVAFCTSIPQDTMLRKARPSTAAD</sequence>
<proteinExistence type="predicted"/>
<dbReference type="Bgee" id="ENSCJAG00000016950">
    <property type="expression patterns" value="Expressed in kidney and 6 other cell types or tissues"/>
</dbReference>
<dbReference type="AlphaFoldDB" id="A0A5F4W0K5"/>
<reference evidence="1" key="1">
    <citation type="submission" date="2009-03" db="EMBL/GenBank/DDBJ databases">
        <authorList>
            <person name="Warren W."/>
            <person name="Ye L."/>
            <person name="Minx P."/>
            <person name="Worley K."/>
            <person name="Gibbs R."/>
            <person name="Wilson R.K."/>
        </authorList>
    </citation>
    <scope>NUCLEOTIDE SEQUENCE [LARGE SCALE GENOMIC DNA]</scope>
</reference>
<dbReference type="GeneTree" id="ENSGT00530000063847"/>
<reference evidence="1" key="3">
    <citation type="submission" date="2025-09" db="UniProtKB">
        <authorList>
            <consortium name="Ensembl"/>
        </authorList>
    </citation>
    <scope>IDENTIFICATION</scope>
</reference>